<evidence type="ECO:0000313" key="1">
    <source>
        <dbReference type="EMBL" id="MBV7390275.1"/>
    </source>
</evidence>
<dbReference type="RefSeq" id="WP_218325320.1">
    <property type="nucleotide sequence ID" value="NZ_JAHUZB010000002.1"/>
</dbReference>
<dbReference type="InterPro" id="IPR010368">
    <property type="entry name" value="Com_YlbF"/>
</dbReference>
<evidence type="ECO:0000313" key="2">
    <source>
        <dbReference type="Proteomes" id="UP000774130"/>
    </source>
</evidence>
<dbReference type="Proteomes" id="UP000774130">
    <property type="component" value="Unassembled WGS sequence"/>
</dbReference>
<keyword evidence="2" id="KW-1185">Reference proteome</keyword>
<proteinExistence type="predicted"/>
<protein>
    <submittedName>
        <fullName evidence="1">YlbF family regulator</fullName>
    </submittedName>
</protein>
<organism evidence="1 2">
    <name type="scientific">Enterococcus alishanensis</name>
    <dbReference type="NCBI Taxonomy" id="1303817"/>
    <lineage>
        <taxon>Bacteria</taxon>
        <taxon>Bacillati</taxon>
        <taxon>Bacillota</taxon>
        <taxon>Bacilli</taxon>
        <taxon>Lactobacillales</taxon>
        <taxon>Enterococcaceae</taxon>
        <taxon>Enterococcus</taxon>
    </lineage>
</organism>
<reference evidence="1 2" key="1">
    <citation type="submission" date="2021-06" db="EMBL/GenBank/DDBJ databases">
        <title>Enterococcus alishanensis sp. nov., a novel lactic acid bacterium isolated from fresh coffee beans.</title>
        <authorList>
            <person name="Chen Y.-S."/>
        </authorList>
    </citation>
    <scope>NUCLEOTIDE SEQUENCE [LARGE SCALE GENOMIC DNA]</scope>
    <source>
        <strain evidence="1 2">ALS3</strain>
    </source>
</reference>
<name>A0ABS6TBJ2_9ENTE</name>
<dbReference type="EMBL" id="JAHUZB010000002">
    <property type="protein sequence ID" value="MBV7390275.1"/>
    <property type="molecule type" value="Genomic_DNA"/>
</dbReference>
<dbReference type="PANTHER" id="PTHR38448:SF2">
    <property type="entry name" value="REGULATORY PROTEIN YLBF"/>
    <property type="match status" value="1"/>
</dbReference>
<dbReference type="PANTHER" id="PTHR38448">
    <property type="entry name" value="REGULATORY PROTEIN YLBF-RELATED"/>
    <property type="match status" value="1"/>
</dbReference>
<dbReference type="InterPro" id="IPR052767">
    <property type="entry name" value="Bact_com_dev_regulator"/>
</dbReference>
<sequence length="141" mass="15984">MIINDSLFALEDSNEALIDAILNSSTYQNYFSCKESMDQSPEVENLRSSFNKEKDKLEQISAYGKYAPDYKEQQRTLRKSKRTLDLNQQVAEYRLAENDFQALLDEISQRLAAAISNEIKVDAGNPFFETGKIGCKGNCHG</sequence>
<dbReference type="Pfam" id="PF06133">
    <property type="entry name" value="Com_YlbF"/>
    <property type="match status" value="1"/>
</dbReference>
<comment type="caution">
    <text evidence="1">The sequence shown here is derived from an EMBL/GenBank/DDBJ whole genome shotgun (WGS) entry which is preliminary data.</text>
</comment>
<gene>
    <name evidence="1" type="ORF">KUA55_06245</name>
</gene>
<accession>A0ABS6TBJ2</accession>